<keyword evidence="1" id="KW-0812">Transmembrane</keyword>
<dbReference type="Proteomes" id="UP001165583">
    <property type="component" value="Unassembled WGS sequence"/>
</dbReference>
<proteinExistence type="predicted"/>
<evidence type="ECO:0000256" key="1">
    <source>
        <dbReference type="SAM" id="Phobius"/>
    </source>
</evidence>
<evidence type="ECO:0000313" key="2">
    <source>
        <dbReference type="EMBL" id="MCT2400371.1"/>
    </source>
</evidence>
<gene>
    <name evidence="2" type="ORF">NZK81_12475</name>
</gene>
<reference evidence="2" key="1">
    <citation type="submission" date="2022-09" db="EMBL/GenBank/DDBJ databases">
        <title>Novosphingobium sp. Nov., a polycyclic aromatic hydrocarbon-degrading bacterium isolated form mangrove sediments in HongKong.</title>
        <authorList>
            <person name="Hu Z."/>
        </authorList>
    </citation>
    <scope>NUCLEOTIDE SEQUENCE</scope>
    <source>
        <strain evidence="2">HK4-1</strain>
    </source>
</reference>
<protein>
    <submittedName>
        <fullName evidence="2">DUF2946 family protein</fullName>
    </submittedName>
</protein>
<accession>A0ABT2I6E0</accession>
<feature type="transmembrane region" description="Helical" evidence="1">
    <location>
        <begin position="94"/>
        <end position="111"/>
    </location>
</feature>
<keyword evidence="1" id="KW-0472">Membrane</keyword>
<dbReference type="RefSeq" id="WP_260046422.1">
    <property type="nucleotide sequence ID" value="NZ_JANZXA010000008.1"/>
</dbReference>
<keyword evidence="1" id="KW-1133">Transmembrane helix</keyword>
<dbReference type="Pfam" id="PF11162">
    <property type="entry name" value="DUF2946"/>
    <property type="match status" value="1"/>
</dbReference>
<comment type="caution">
    <text evidence="2">The sequence shown here is derived from an EMBL/GenBank/DDBJ whole genome shotgun (WGS) entry which is preliminary data.</text>
</comment>
<dbReference type="InterPro" id="IPR021333">
    <property type="entry name" value="DUF2946"/>
</dbReference>
<name>A0ABT2I6E0_9SPHN</name>
<evidence type="ECO:0000313" key="3">
    <source>
        <dbReference type="Proteomes" id="UP001165583"/>
    </source>
</evidence>
<sequence>MSAIRAFLTCNRKLAALILVLALAMKVAVPPGYMVGAGDRTLTIEICNGQGNSTFKAISIPGKGSEQSDDHAKAAKECPYTALSMVALEGTDPLLLGLALAFILALGFAPAPPLRLARPGFLTPPLRGPPALS</sequence>
<dbReference type="EMBL" id="JANZXA010000008">
    <property type="protein sequence ID" value="MCT2400371.1"/>
    <property type="molecule type" value="Genomic_DNA"/>
</dbReference>
<organism evidence="2 3">
    <name type="scientific">Novosphingobium mangrovi</name>
    <name type="common">ex Huang et al. 2023</name>
    <dbReference type="NCBI Taxonomy" id="2976432"/>
    <lineage>
        <taxon>Bacteria</taxon>
        <taxon>Pseudomonadati</taxon>
        <taxon>Pseudomonadota</taxon>
        <taxon>Alphaproteobacteria</taxon>
        <taxon>Sphingomonadales</taxon>
        <taxon>Sphingomonadaceae</taxon>
        <taxon>Novosphingobium</taxon>
    </lineage>
</organism>
<keyword evidence="3" id="KW-1185">Reference proteome</keyword>